<dbReference type="PANTHER" id="PTHR33444">
    <property type="entry name" value="SI:DKEY-19B23.12-RELATED"/>
    <property type="match status" value="1"/>
</dbReference>
<name>A0AAV6TRH9_9ARAC</name>
<keyword evidence="4" id="KW-1185">Reference proteome</keyword>
<protein>
    <submittedName>
        <fullName evidence="3">Uncharacterized protein</fullName>
    </submittedName>
</protein>
<dbReference type="PANTHER" id="PTHR33444:SF7">
    <property type="entry name" value="TRANSMEMBRANE PROTEIN 272"/>
    <property type="match status" value="1"/>
</dbReference>
<feature type="transmembrane region" description="Helical" evidence="2">
    <location>
        <begin position="36"/>
        <end position="57"/>
    </location>
</feature>
<gene>
    <name evidence="3" type="ORF">JTE90_018595</name>
</gene>
<dbReference type="AlphaFoldDB" id="A0AAV6TRH9"/>
<keyword evidence="2" id="KW-1133">Transmembrane helix</keyword>
<comment type="caution">
    <text evidence="3">The sequence shown here is derived from an EMBL/GenBank/DDBJ whole genome shotgun (WGS) entry which is preliminary data.</text>
</comment>
<evidence type="ECO:0000313" key="3">
    <source>
        <dbReference type="EMBL" id="KAG8174505.1"/>
    </source>
</evidence>
<feature type="transmembrane region" description="Helical" evidence="2">
    <location>
        <begin position="63"/>
        <end position="89"/>
    </location>
</feature>
<sequence length="174" mass="20202">MPYTSPRSPTINRTDEESQPLIHKEDDEDGKLFQRIVMAALLITAVAMIAIGHIYLFDCNVQPYIPIFLLVGGYSSILKCQLSLVMGCCWKNNTACKIVNYWSYLMLLFMMVWFIVGSVWVYGVKKVDFEDTTSTAYCNKTLYYFSWWLLIIYWSLICNLSMQHDKRKTTSKAI</sequence>
<feature type="region of interest" description="Disordered" evidence="1">
    <location>
        <begin position="1"/>
        <end position="20"/>
    </location>
</feature>
<organism evidence="3 4">
    <name type="scientific">Oedothorax gibbosus</name>
    <dbReference type="NCBI Taxonomy" id="931172"/>
    <lineage>
        <taxon>Eukaryota</taxon>
        <taxon>Metazoa</taxon>
        <taxon>Ecdysozoa</taxon>
        <taxon>Arthropoda</taxon>
        <taxon>Chelicerata</taxon>
        <taxon>Arachnida</taxon>
        <taxon>Araneae</taxon>
        <taxon>Araneomorphae</taxon>
        <taxon>Entelegynae</taxon>
        <taxon>Araneoidea</taxon>
        <taxon>Linyphiidae</taxon>
        <taxon>Erigoninae</taxon>
        <taxon>Oedothorax</taxon>
    </lineage>
</organism>
<dbReference type="EMBL" id="JAFNEN010001198">
    <property type="protein sequence ID" value="KAG8174505.1"/>
    <property type="molecule type" value="Genomic_DNA"/>
</dbReference>
<keyword evidence="2" id="KW-0472">Membrane</keyword>
<reference evidence="3 4" key="1">
    <citation type="journal article" date="2022" name="Nat. Ecol. Evol.">
        <title>A masculinizing supergene underlies an exaggerated male reproductive morph in a spider.</title>
        <authorList>
            <person name="Hendrickx F."/>
            <person name="De Corte Z."/>
            <person name="Sonet G."/>
            <person name="Van Belleghem S.M."/>
            <person name="Kostlbacher S."/>
            <person name="Vangestel C."/>
        </authorList>
    </citation>
    <scope>NUCLEOTIDE SEQUENCE [LARGE SCALE GENOMIC DNA]</scope>
    <source>
        <strain evidence="3">W744_W776</strain>
    </source>
</reference>
<feature type="transmembrane region" description="Helical" evidence="2">
    <location>
        <begin position="142"/>
        <end position="162"/>
    </location>
</feature>
<evidence type="ECO:0000256" key="1">
    <source>
        <dbReference type="SAM" id="MobiDB-lite"/>
    </source>
</evidence>
<evidence type="ECO:0000256" key="2">
    <source>
        <dbReference type="SAM" id="Phobius"/>
    </source>
</evidence>
<dbReference type="Proteomes" id="UP000827092">
    <property type="component" value="Unassembled WGS sequence"/>
</dbReference>
<feature type="compositionally biased region" description="Polar residues" evidence="1">
    <location>
        <begin position="1"/>
        <end position="12"/>
    </location>
</feature>
<keyword evidence="2" id="KW-0812">Transmembrane</keyword>
<evidence type="ECO:0000313" key="4">
    <source>
        <dbReference type="Proteomes" id="UP000827092"/>
    </source>
</evidence>
<accession>A0AAV6TRH9</accession>
<dbReference type="InterPro" id="IPR040350">
    <property type="entry name" value="TMEM272"/>
</dbReference>
<feature type="transmembrane region" description="Helical" evidence="2">
    <location>
        <begin position="101"/>
        <end position="122"/>
    </location>
</feature>
<proteinExistence type="predicted"/>